<dbReference type="Proteomes" id="UP001153334">
    <property type="component" value="Unassembled WGS sequence"/>
</dbReference>
<reference evidence="1" key="1">
    <citation type="submission" date="2022-11" db="EMBL/GenBank/DDBJ databases">
        <title>Genome Sequence of Nemania bipapillata.</title>
        <authorList>
            <person name="Buettner E."/>
        </authorList>
    </citation>
    <scope>NUCLEOTIDE SEQUENCE</scope>
    <source>
        <strain evidence="1">CP14</strain>
    </source>
</reference>
<gene>
    <name evidence="1" type="ORF">ONZ43_g6223</name>
</gene>
<accession>A0ACC2I1W7</accession>
<sequence>MVTLAPAGSDAPPPTSPIPDMQAPVLALAMDVLDEDASPSDDGEEPLDIDQDDVQSFIQPALSPVATRLTLPKTPAAEKAAAMDQLSGGGLFDIVENITPAEPTSVLPSRPSAYGVVAAIPSPRARQQRGFTLGQLPSSLPYMSKFPSPWVSGPKELVVEGESGSKSAMAAVFGQNRHQRSSSGGQDTLRRLREALPSISLPSFFSGSSPAKPTDSDAKGANVSAFDGSTESKLAYSPLGYPPAAGNTKVDF</sequence>
<evidence type="ECO:0000313" key="1">
    <source>
        <dbReference type="EMBL" id="KAJ8109130.1"/>
    </source>
</evidence>
<dbReference type="EMBL" id="JAPESX010002147">
    <property type="protein sequence ID" value="KAJ8109130.1"/>
    <property type="molecule type" value="Genomic_DNA"/>
</dbReference>
<organism evidence="1 2">
    <name type="scientific">Nemania bipapillata</name>
    <dbReference type="NCBI Taxonomy" id="110536"/>
    <lineage>
        <taxon>Eukaryota</taxon>
        <taxon>Fungi</taxon>
        <taxon>Dikarya</taxon>
        <taxon>Ascomycota</taxon>
        <taxon>Pezizomycotina</taxon>
        <taxon>Sordariomycetes</taxon>
        <taxon>Xylariomycetidae</taxon>
        <taxon>Xylariales</taxon>
        <taxon>Xylariaceae</taxon>
        <taxon>Nemania</taxon>
    </lineage>
</organism>
<proteinExistence type="predicted"/>
<name>A0ACC2I1W7_9PEZI</name>
<comment type="caution">
    <text evidence="1">The sequence shown here is derived from an EMBL/GenBank/DDBJ whole genome shotgun (WGS) entry which is preliminary data.</text>
</comment>
<protein>
    <submittedName>
        <fullName evidence="1">Uncharacterized protein</fullName>
    </submittedName>
</protein>
<evidence type="ECO:0000313" key="2">
    <source>
        <dbReference type="Proteomes" id="UP001153334"/>
    </source>
</evidence>
<keyword evidence="2" id="KW-1185">Reference proteome</keyword>